<reference evidence="1 2" key="1">
    <citation type="journal article" date="2013" name="PLoS ONE">
        <title>Cultivation and Complete Genome Sequencing of Gloeobacter kilaueensis sp. nov., from a Lava Cave in Kilauea Caldera, Hawai'i.</title>
        <authorList>
            <person name="Saw J.H."/>
            <person name="Schatz M."/>
            <person name="Brown M.V."/>
            <person name="Kunkel D.D."/>
            <person name="Foster J.S."/>
            <person name="Shick H."/>
            <person name="Christensen S."/>
            <person name="Hou S."/>
            <person name="Wan X."/>
            <person name="Donachie S.P."/>
        </authorList>
    </citation>
    <scope>NUCLEOTIDE SEQUENCE [LARGE SCALE GENOMIC DNA]</scope>
    <source>
        <strain evidence="2">JS</strain>
    </source>
</reference>
<dbReference type="HOGENOM" id="CLU_596800_0_0_3"/>
<dbReference type="PROSITE" id="PS51257">
    <property type="entry name" value="PROKAR_LIPOPROTEIN"/>
    <property type="match status" value="1"/>
</dbReference>
<dbReference type="Proteomes" id="UP000017396">
    <property type="component" value="Chromosome"/>
</dbReference>
<dbReference type="eggNOG" id="ENOG502ZVZA">
    <property type="taxonomic scope" value="Bacteria"/>
</dbReference>
<name>U5QFL4_GLOK1</name>
<protein>
    <submittedName>
        <fullName evidence="1">Uncharacterized protein</fullName>
    </submittedName>
</protein>
<proteinExistence type="predicted"/>
<evidence type="ECO:0000313" key="1">
    <source>
        <dbReference type="EMBL" id="AGY56465.1"/>
    </source>
</evidence>
<gene>
    <name evidence="1" type="ORF">GKIL_0218</name>
</gene>
<evidence type="ECO:0000313" key="2">
    <source>
        <dbReference type="Proteomes" id="UP000017396"/>
    </source>
</evidence>
<organism evidence="1 2">
    <name type="scientific">Gloeobacter kilaueensis (strain ATCC BAA-2537 / CCAP 1431/1 / ULC 316 / JS1)</name>
    <dbReference type="NCBI Taxonomy" id="1183438"/>
    <lineage>
        <taxon>Bacteria</taxon>
        <taxon>Bacillati</taxon>
        <taxon>Cyanobacteriota</taxon>
        <taxon>Cyanophyceae</taxon>
        <taxon>Gloeobacterales</taxon>
        <taxon>Gloeobacteraceae</taxon>
        <taxon>Gloeobacter</taxon>
    </lineage>
</organism>
<dbReference type="STRING" id="1183438.GKIL_0218"/>
<sequence length="461" mass="50782">MQRRKLYLDYFAALAPVHLKIPIVPLALLTLLAACSSPPPPPAPCAQGLIGGSACQALASFQRAEASQNLQARLFVDGTDSMRGFVNATGATTRYQQLLRALEDGLQQFPQVQRQSFKFGTSVAAVPSERRLNVLAGKNQDFYKGVGLYTELEQVLNDRYLPSRSGQLGVIVTDLFQRDTDVTSLIRLLKNRYLQKGWVVGIVGVESAFDGVVFDLDTEQAKKSIRANRPVYALVLGSYVDVAHYFDGINQADSNLQKQAQFLIFTARPFRSRVNFFSEAPAVEAGDGGLIDMGLLEDERTYWFRLQGEPPTATFKACGQVEPLPYALAAEVGGDWRAQVLAVPTGTKPRPLPAEVVQVRTDAGSCETAAKDNPPSRPLGVAVQVETKALNSEQSADYFFALAAHPELNTFPRWWDSWNTDDAVNEPSRTLHLKQFLRSLAAVALNENAGSDLSMYFYIRR</sequence>
<dbReference type="AlphaFoldDB" id="U5QFL4"/>
<dbReference type="PATRIC" id="fig|1183438.3.peg.219"/>
<keyword evidence="2" id="KW-1185">Reference proteome</keyword>
<dbReference type="KEGG" id="glj:GKIL_0218"/>
<accession>U5QFL4</accession>
<dbReference type="EMBL" id="CP003587">
    <property type="protein sequence ID" value="AGY56465.1"/>
    <property type="molecule type" value="Genomic_DNA"/>
</dbReference>